<evidence type="ECO:0000313" key="10">
    <source>
        <dbReference type="EMBL" id="MDL5043040.1"/>
    </source>
</evidence>
<protein>
    <submittedName>
        <fullName evidence="10">GbpC/Spa domain-containing protein</fullName>
    </submittedName>
</protein>
<feature type="coiled-coil region" evidence="6">
    <location>
        <begin position="347"/>
        <end position="443"/>
    </location>
</feature>
<feature type="compositionally biased region" description="Basic and acidic residues" evidence="7">
    <location>
        <begin position="873"/>
        <end position="888"/>
    </location>
</feature>
<keyword evidence="2" id="KW-0964">Secreted</keyword>
<dbReference type="Gene3D" id="2.60.530.10">
    <property type="entry name" value="Major cell-surface adhesin PAc"/>
    <property type="match status" value="2"/>
</dbReference>
<keyword evidence="11" id="KW-1185">Reference proteome</keyword>
<dbReference type="RefSeq" id="WP_285955582.1">
    <property type="nucleotide sequence ID" value="NZ_JASUZV010000003.1"/>
</dbReference>
<evidence type="ECO:0000256" key="4">
    <source>
        <dbReference type="ARBA" id="ARBA00023088"/>
    </source>
</evidence>
<dbReference type="NCBIfam" id="TIGR01168">
    <property type="entry name" value="YSIRK_signal"/>
    <property type="match status" value="1"/>
</dbReference>
<reference evidence="10 11" key="1">
    <citation type="submission" date="2023-06" db="EMBL/GenBank/DDBJ databases">
        <title>A potential novel species of Streptococcus isolated from human milk sample.</title>
        <authorList>
            <person name="Nguyen H.V."/>
            <person name="Trinh A.T.V."/>
            <person name="Hoang A.T.L."/>
            <person name="Bui L.N.H."/>
            <person name="Tran Q.T.L."/>
            <person name="Trinh T."/>
        </authorList>
    </citation>
    <scope>NUCLEOTIDE SEQUENCE [LARGE SCALE GENOMIC DNA]</scope>
    <source>
        <strain evidence="10 11">VTCC 12812</strain>
    </source>
</reference>
<feature type="region of interest" description="Disordered" evidence="7">
    <location>
        <begin position="1028"/>
        <end position="1079"/>
    </location>
</feature>
<dbReference type="InterPro" id="IPR013574">
    <property type="entry name" value="Glucan-bd_C/Surface_Ag-I/II_V"/>
</dbReference>
<feature type="repeat" description="Ag I/II A" evidence="5">
    <location>
        <begin position="260"/>
        <end position="361"/>
    </location>
</feature>
<evidence type="ECO:0000313" key="11">
    <source>
        <dbReference type="Proteomes" id="UP001529255"/>
    </source>
</evidence>
<organism evidence="10 11">
    <name type="scientific">Streptococcus raffinosi</name>
    <dbReference type="NCBI Taxonomy" id="3053355"/>
    <lineage>
        <taxon>Bacteria</taxon>
        <taxon>Bacillati</taxon>
        <taxon>Bacillota</taxon>
        <taxon>Bacilli</taxon>
        <taxon>Lactobacillales</taxon>
        <taxon>Streptococcaceae</taxon>
        <taxon>Streptococcus</taxon>
    </lineage>
</organism>
<dbReference type="PANTHER" id="PTHR45733">
    <property type="entry name" value="FORMIN-J"/>
    <property type="match status" value="1"/>
</dbReference>
<accession>A0ABT7LQW1</accession>
<dbReference type="InterPro" id="IPR009578">
    <property type="entry name" value="Surface_Ag_I_II_A_rpt"/>
</dbReference>
<dbReference type="NCBIfam" id="TIGR01167">
    <property type="entry name" value="LPXTG_anchor"/>
    <property type="match status" value="1"/>
</dbReference>
<dbReference type="PROSITE" id="PS51965">
    <property type="entry name" value="AG_I_II_AR"/>
    <property type="match status" value="3"/>
</dbReference>
<feature type="compositionally biased region" description="Low complexity" evidence="7">
    <location>
        <begin position="1046"/>
        <end position="1066"/>
    </location>
</feature>
<evidence type="ECO:0000256" key="2">
    <source>
        <dbReference type="ARBA" id="ARBA00022525"/>
    </source>
</evidence>
<feature type="repeat" description="Ag I/II A" evidence="5">
    <location>
        <begin position="365"/>
        <end position="441"/>
    </location>
</feature>
<evidence type="ECO:0000256" key="8">
    <source>
        <dbReference type="SAM" id="SignalP"/>
    </source>
</evidence>
<feature type="coiled-coil region" evidence="6">
    <location>
        <begin position="130"/>
        <end position="213"/>
    </location>
</feature>
<name>A0ABT7LQW1_9STRE</name>
<feature type="signal peptide" evidence="8">
    <location>
        <begin position="1"/>
        <end position="37"/>
    </location>
</feature>
<keyword evidence="6" id="KW-0175">Coiled coil</keyword>
<evidence type="ECO:0000256" key="7">
    <source>
        <dbReference type="SAM" id="MobiDB-lite"/>
    </source>
</evidence>
<dbReference type="EMBL" id="JASUZV010000003">
    <property type="protein sequence ID" value="MDL5043040.1"/>
    <property type="molecule type" value="Genomic_DNA"/>
</dbReference>
<comment type="similarity">
    <text evidence="5">Belongs to the antigen I/II family.</text>
</comment>
<dbReference type="Pfam" id="PF00746">
    <property type="entry name" value="Gram_pos_anchor"/>
    <property type="match status" value="1"/>
</dbReference>
<evidence type="ECO:0000256" key="3">
    <source>
        <dbReference type="ARBA" id="ARBA00022729"/>
    </source>
</evidence>
<feature type="domain" description="Gram-positive cocci surface proteins LPxTG" evidence="9">
    <location>
        <begin position="1073"/>
        <end position="1107"/>
    </location>
</feature>
<proteinExistence type="inferred from homology"/>
<feature type="region of interest" description="Disordered" evidence="7">
    <location>
        <begin position="870"/>
        <end position="918"/>
    </location>
</feature>
<feature type="chain" id="PRO_5045565362" evidence="8">
    <location>
        <begin position="38"/>
        <end position="1107"/>
    </location>
</feature>
<evidence type="ECO:0000256" key="5">
    <source>
        <dbReference type="PROSITE-ProRule" id="PRU01310"/>
    </source>
</evidence>
<dbReference type="Proteomes" id="UP001529255">
    <property type="component" value="Unassembled WGS sequence"/>
</dbReference>
<feature type="compositionally biased region" description="Basic and acidic residues" evidence="7">
    <location>
        <begin position="1068"/>
        <end position="1079"/>
    </location>
</feature>
<keyword evidence="3 8" id="KW-0732">Signal</keyword>
<feature type="compositionally biased region" description="Pro residues" evidence="7">
    <location>
        <begin position="904"/>
        <end position="913"/>
    </location>
</feature>
<evidence type="ECO:0000259" key="9">
    <source>
        <dbReference type="PROSITE" id="PS50847"/>
    </source>
</evidence>
<dbReference type="Gene3D" id="6.10.250.2200">
    <property type="match status" value="3"/>
</dbReference>
<dbReference type="InterPro" id="IPR019931">
    <property type="entry name" value="LPXTG_anchor"/>
</dbReference>
<sequence length="1107" mass="120508">MGRKDSQRFSIRKYSFGAASVLLGTTILAMGTTGAHADEVSTSAATDTPLSASVLADTTTDATATVDHSEKQVVSVKEVGNTTETMSVVTSDSLEDAKASALKEGVKVEETAPQTHTSLEGAIADNQAQAKEINSVVSDYQKAKEEHKKELAEYDKAKTEYDAKVAEKAAADKVNAASKAQFDTDQAAYEKELAKYQADKKAYDAALEEYHIQKLTYDFKVAEKVAADAANAKSEADYKVQLAVYETAKKNYEAAMAQYTKDKAKYDAEKKAYDAKVAEKVLTEIENKAAQEQYEKELATYNAAYEKYQNDLAAYKTAKVAYDAKIAEKTAVEKSNAEAKAKYDAEMATYNVAKAQYETDLKEYQIKQAQYDKDKVAYDKLLITKAEEDTAKAKYETDLAKYNAELEQYAKDFATYQTKYAEYQAALAQYKEAKAAYDKYMNDNGFQELKDVETVQDLTFQREAGAIHTITGIDTYLTREAQARLNTSNVHQYDSNKLTASDIVTTSPWANNETEYIQIKEGDKFVVTYDNLNKSSMREASNMHPIKRVIYRYDILSLPSNDGKGIAAVNGDPTVTLTVGASSDQDKPIKVAVDIEFYDGNGKRFDLSQKNAIVALNSLNHWTGASYVDSGDKPRALTVEAKDQNGNTVRGTWNPYADGSSMSIENNAVTVKTGTPDFGSAKVTISAENPMKIVAQQATWNGSEFAVSEETVIDATSVNASGAGEGHSIGTDNYLFDGKDDVIGMYTINPITGDITFTPKKKFENLEHIESVSIGNNKYIAIPNSSVSYDATTKEVKSLKDNQYIEHGSAFNGESSPVLEGWDNPESPYLYYGGAGLKMLDGHLVFTAQGANAVGQPTVYWFAINSNVGLPKKPGEEPKEPTKPEEPKAPTPPTITVGQLPAKPTEPTPPTAPIAPREPSYTVVTVDAEAPKAPTEPKAPTPPTPALVEVPVEPRNITAPVEPKAPTPPTPVVVEVPAEPTKLTPPTEPKAPTPPTMVVVNVPNKPVSPKELVAPKVKWHKNYLLERVSRPEKTTPPTPQKPKTPRTPVVPSVTSTSTLVTKQSTQGVHDKTLPETGDKNQKLTSVAGIGILSVALAGLFTSYKRKH</sequence>
<dbReference type="InterPro" id="IPR051144">
    <property type="entry name" value="Formin_homology_domain"/>
</dbReference>
<comment type="caution">
    <text evidence="10">The sequence shown here is derived from an EMBL/GenBank/DDBJ whole genome shotgun (WGS) entry which is preliminary data.</text>
</comment>
<feature type="repeat" description="Ag I/II A" evidence="5">
    <location>
        <begin position="176"/>
        <end position="256"/>
    </location>
</feature>
<dbReference type="InterPro" id="IPR005877">
    <property type="entry name" value="YSIRK_signal_dom"/>
</dbReference>
<evidence type="ECO:0000256" key="1">
    <source>
        <dbReference type="ARBA" id="ARBA00022512"/>
    </source>
</evidence>
<keyword evidence="4" id="KW-0572">Peptidoglycan-anchor</keyword>
<feature type="coiled-coil region" evidence="6">
    <location>
        <begin position="242"/>
        <end position="318"/>
    </location>
</feature>
<dbReference type="Pfam" id="PF04650">
    <property type="entry name" value="YSIRK_signal"/>
    <property type="match status" value="1"/>
</dbReference>
<dbReference type="Pfam" id="PF08363">
    <property type="entry name" value="GbpC"/>
    <property type="match status" value="2"/>
</dbReference>
<gene>
    <name evidence="10" type="ORF">QRD39_02810</name>
</gene>
<dbReference type="PROSITE" id="PS50847">
    <property type="entry name" value="GRAM_POS_ANCHORING"/>
    <property type="match status" value="1"/>
</dbReference>
<dbReference type="SUPFAM" id="SSF74914">
    <property type="entry name" value="V-region of surface antigen I/II (SA I/II, PAC)"/>
    <property type="match status" value="2"/>
</dbReference>
<dbReference type="InterPro" id="IPR036234">
    <property type="entry name" value="SA_I/II_PAC_V_sf"/>
</dbReference>
<evidence type="ECO:0000256" key="6">
    <source>
        <dbReference type="SAM" id="Coils"/>
    </source>
</evidence>
<keyword evidence="1" id="KW-0134">Cell wall</keyword>